<accession>A0ACC4DPC1</accession>
<dbReference type="EMBL" id="JBGNUJ010000007">
    <property type="protein sequence ID" value="KAL3957296.1"/>
    <property type="molecule type" value="Genomic_DNA"/>
</dbReference>
<protein>
    <submittedName>
        <fullName evidence="1">Uncharacterized protein</fullName>
    </submittedName>
</protein>
<gene>
    <name evidence="1" type="ORF">ACCO45_007874</name>
</gene>
<evidence type="ECO:0000313" key="2">
    <source>
        <dbReference type="Proteomes" id="UP001638806"/>
    </source>
</evidence>
<proteinExistence type="predicted"/>
<dbReference type="Proteomes" id="UP001638806">
    <property type="component" value="Unassembled WGS sequence"/>
</dbReference>
<organism evidence="1 2">
    <name type="scientific">Purpureocillium lilacinum</name>
    <name type="common">Paecilomyces lilacinus</name>
    <dbReference type="NCBI Taxonomy" id="33203"/>
    <lineage>
        <taxon>Eukaryota</taxon>
        <taxon>Fungi</taxon>
        <taxon>Dikarya</taxon>
        <taxon>Ascomycota</taxon>
        <taxon>Pezizomycotina</taxon>
        <taxon>Sordariomycetes</taxon>
        <taxon>Hypocreomycetidae</taxon>
        <taxon>Hypocreales</taxon>
        <taxon>Ophiocordycipitaceae</taxon>
        <taxon>Purpureocillium</taxon>
    </lineage>
</organism>
<comment type="caution">
    <text evidence="1">The sequence shown here is derived from an EMBL/GenBank/DDBJ whole genome shotgun (WGS) entry which is preliminary data.</text>
</comment>
<sequence>MTAANSPTLEAQPSQSNPLDTPTNERVLAQREVQTAQVRPKRRRSSVASSTTDDTPGNECMTLTPEPVAATEKRTRGPSKKTRIETPACEARFLSIYEPLRKETSRALQVDMAVDAYKLYEAFEAETLDMPNDAEEGSVVGKIRQRIEFCELLKRRGSSMVIRGNVQERFELVILAYEYRKATAHLSQRAAKDKRRGFIAELFPGKDPSQTPWQYYWQVGKPLLRLVERYGWGALVFPTLNMTKKSLQNLHRGAIDDFVDYVEVCHPDLANMVQNLSHILPRLIRWGLPPAGLGPGAMPAGQVTHVDKDTFNRLFPLPACIQPVTGGAPGPGMEIVPWPSLAASAQGCNQAEAPAADSDPGSAAMPADANVDLFFGVPSTTDEEWNWNGWTTGDGVDTQPLCAHSNSMGSAGVNPGAIVLNSNSDDAVPDVANGFGLTTIDRFIDENTDKCSAACHSSANIVCGQWGSCVDLQPALLRSWTPLREATHGKCDGSKGLGGHRPPATFMKKHPRPWAQVKYSSAPPLQEPGFRQTDFHRALGRASSRRQALEQMGSLPKLIESCGNISKKKLETAIVGKGGSVPVCKGDVETLKDKCTISAYIVGRGEDCGPTATAEGSARLVIESGEGISLSHAVLRGVREMDFTVMFACGTPASQDQPRRVTTIHQRS</sequence>
<evidence type="ECO:0000313" key="1">
    <source>
        <dbReference type="EMBL" id="KAL3957296.1"/>
    </source>
</evidence>
<reference evidence="1" key="1">
    <citation type="submission" date="2024-12" db="EMBL/GenBank/DDBJ databases">
        <title>Comparative genomics and development of molecular markers within Purpureocillium lilacinum and among Purpureocillium species.</title>
        <authorList>
            <person name="Yeh Z.-Y."/>
            <person name="Ni N.-T."/>
            <person name="Lo P.-H."/>
            <person name="Mushyakhwo K."/>
            <person name="Lin C.-F."/>
            <person name="Nai Y.-S."/>
        </authorList>
    </citation>
    <scope>NUCLEOTIDE SEQUENCE</scope>
    <source>
        <strain evidence="1">NCHU-NPUST-175</strain>
    </source>
</reference>
<name>A0ACC4DPC1_PURLI</name>
<keyword evidence="2" id="KW-1185">Reference proteome</keyword>